<dbReference type="AlphaFoldDB" id="A0A7H8QUE0"/>
<reference evidence="3" key="1">
    <citation type="submission" date="2020-06" db="EMBL/GenBank/DDBJ databases">
        <title>A chromosome-scale genome assembly of Talaromyces rugulosus W13939.</title>
        <authorList>
            <person name="Wang B."/>
            <person name="Guo L."/>
            <person name="Ye K."/>
            <person name="Wang L."/>
        </authorList>
    </citation>
    <scope>NUCLEOTIDE SEQUENCE [LARGE SCALE GENOMIC DNA]</scope>
    <source>
        <strain evidence="3">W13939</strain>
    </source>
</reference>
<feature type="region of interest" description="Disordered" evidence="1">
    <location>
        <begin position="1"/>
        <end position="30"/>
    </location>
</feature>
<keyword evidence="3" id="KW-1185">Reference proteome</keyword>
<evidence type="ECO:0000313" key="2">
    <source>
        <dbReference type="EMBL" id="QKX57416.1"/>
    </source>
</evidence>
<dbReference type="RefSeq" id="XP_035343594.1">
    <property type="nucleotide sequence ID" value="XM_035487701.1"/>
</dbReference>
<name>A0A7H8QUE0_TALRU</name>
<dbReference type="KEGG" id="trg:TRUGW13939_04528"/>
<feature type="compositionally biased region" description="Acidic residues" evidence="1">
    <location>
        <begin position="1"/>
        <end position="25"/>
    </location>
</feature>
<dbReference type="GeneID" id="55992029"/>
<sequence length="106" mass="12006">MDAAEDSDDLLSEENDDGEGDDSYDDYTIRPLDSVSRSKGYFNALSDKKLHRNVKTWDNRPQAIPNERVVHQRDLSSANALVGGIFPIFYDKRFGLLVQLSTDKII</sequence>
<proteinExistence type="predicted"/>
<organism evidence="2 3">
    <name type="scientific">Talaromyces rugulosus</name>
    <name type="common">Penicillium rugulosum</name>
    <dbReference type="NCBI Taxonomy" id="121627"/>
    <lineage>
        <taxon>Eukaryota</taxon>
        <taxon>Fungi</taxon>
        <taxon>Dikarya</taxon>
        <taxon>Ascomycota</taxon>
        <taxon>Pezizomycotina</taxon>
        <taxon>Eurotiomycetes</taxon>
        <taxon>Eurotiomycetidae</taxon>
        <taxon>Eurotiales</taxon>
        <taxon>Trichocomaceae</taxon>
        <taxon>Talaromyces</taxon>
        <taxon>Talaromyces sect. Islandici</taxon>
    </lineage>
</organism>
<gene>
    <name evidence="2" type="ORF">TRUGW13939_04528</name>
</gene>
<evidence type="ECO:0000256" key="1">
    <source>
        <dbReference type="SAM" id="MobiDB-lite"/>
    </source>
</evidence>
<evidence type="ECO:0000313" key="3">
    <source>
        <dbReference type="Proteomes" id="UP000509510"/>
    </source>
</evidence>
<protein>
    <submittedName>
        <fullName evidence="2">Uncharacterized protein</fullName>
    </submittedName>
</protein>
<accession>A0A7H8QUE0</accession>
<dbReference type="Proteomes" id="UP000509510">
    <property type="component" value="Chromosome II"/>
</dbReference>
<dbReference type="EMBL" id="CP055899">
    <property type="protein sequence ID" value="QKX57416.1"/>
    <property type="molecule type" value="Genomic_DNA"/>
</dbReference>